<evidence type="ECO:0000256" key="7">
    <source>
        <dbReference type="SAM" id="Phobius"/>
    </source>
</evidence>
<dbReference type="InterPro" id="IPR036259">
    <property type="entry name" value="MFS_trans_sf"/>
</dbReference>
<evidence type="ECO:0000256" key="1">
    <source>
        <dbReference type="ARBA" id="ARBA00004651"/>
    </source>
</evidence>
<dbReference type="InterPro" id="IPR011701">
    <property type="entry name" value="MFS"/>
</dbReference>
<keyword evidence="4 7" id="KW-0812">Transmembrane</keyword>
<dbReference type="GO" id="GO:0005886">
    <property type="term" value="C:plasma membrane"/>
    <property type="evidence" value="ECO:0007669"/>
    <property type="project" value="UniProtKB-SubCell"/>
</dbReference>
<name>A0AAU8E6G0_9PSED</name>
<evidence type="ECO:0000313" key="9">
    <source>
        <dbReference type="EMBL" id="XCG75834.1"/>
    </source>
</evidence>
<keyword evidence="3" id="KW-1003">Cell membrane</keyword>
<dbReference type="PRINTS" id="PR01035">
    <property type="entry name" value="TCRTETA"/>
</dbReference>
<evidence type="ECO:0000256" key="6">
    <source>
        <dbReference type="ARBA" id="ARBA00023136"/>
    </source>
</evidence>
<evidence type="ECO:0000259" key="8">
    <source>
        <dbReference type="PROSITE" id="PS50850"/>
    </source>
</evidence>
<feature type="transmembrane region" description="Helical" evidence="7">
    <location>
        <begin position="218"/>
        <end position="238"/>
    </location>
</feature>
<keyword evidence="6 7" id="KW-0472">Membrane</keyword>
<evidence type="ECO:0000256" key="3">
    <source>
        <dbReference type="ARBA" id="ARBA00022475"/>
    </source>
</evidence>
<protein>
    <submittedName>
        <fullName evidence="9">MFS transporter</fullName>
    </submittedName>
</protein>
<dbReference type="RefSeq" id="WP_339556328.1">
    <property type="nucleotide sequence ID" value="NZ_CP159258.1"/>
</dbReference>
<feature type="transmembrane region" description="Helical" evidence="7">
    <location>
        <begin position="109"/>
        <end position="130"/>
    </location>
</feature>
<accession>A0AAU8E6G0</accession>
<sequence length="411" mass="43488">MNYTERNLPYWRRNLVVCVFGSFTTLVSLSMLLPFLPLYVQQLGVTAQDDVVQWSAVAFGATFFGTAITAPIWGRLADRYGRKPMLIRAAIGMAVVMSMIGLARDVTDLVLLRLVAGLIGGYASASIVMIGSQVPREKAGWALGVLSTGALSGNLIGPLVGGFLPQFVGIRGTFFVGGAMIAVAALTTILLIREDFNRESDGARRGTQTPSEGITSRWPIIAALLMTAMMVLLANMSIEPIITVYIGHLGVALDDQARIAGVVMACSALGSILTAARLGALADRIGSWNVIIGCLVLTAIVMLPQAYVTQWWQLAVLRGVMGMTIAGLLPAIAKLIRHSVEEHNTGKILGYLQSAQFSGQVIGPLIGGQIGAHLGLQPVFLATGALLLLCAAINGWVKSHVDAVPAVTSPR</sequence>
<dbReference type="Gene3D" id="1.20.1250.20">
    <property type="entry name" value="MFS general substrate transporter like domains"/>
    <property type="match status" value="2"/>
</dbReference>
<feature type="transmembrane region" description="Helical" evidence="7">
    <location>
        <begin position="170"/>
        <end position="192"/>
    </location>
</feature>
<organism evidence="9">
    <name type="scientific">Pseudomonas sp. MYb327</name>
    <dbReference type="NCBI Taxonomy" id="2745230"/>
    <lineage>
        <taxon>Bacteria</taxon>
        <taxon>Pseudomonadati</taxon>
        <taxon>Pseudomonadota</taxon>
        <taxon>Gammaproteobacteria</taxon>
        <taxon>Pseudomonadales</taxon>
        <taxon>Pseudomonadaceae</taxon>
        <taxon>Pseudomonas</taxon>
    </lineage>
</organism>
<dbReference type="Pfam" id="PF07690">
    <property type="entry name" value="MFS_1"/>
    <property type="match status" value="1"/>
</dbReference>
<feature type="transmembrane region" description="Helical" evidence="7">
    <location>
        <begin position="15"/>
        <end position="39"/>
    </location>
</feature>
<feature type="transmembrane region" description="Helical" evidence="7">
    <location>
        <begin position="142"/>
        <end position="164"/>
    </location>
</feature>
<dbReference type="PANTHER" id="PTHR43414">
    <property type="entry name" value="MULTIDRUG RESISTANCE PROTEIN MDTG"/>
    <property type="match status" value="1"/>
</dbReference>
<dbReference type="InterPro" id="IPR020846">
    <property type="entry name" value="MFS_dom"/>
</dbReference>
<comment type="subcellular location">
    <subcellularLocation>
        <location evidence="1">Cell membrane</location>
        <topology evidence="1">Multi-pass membrane protein</topology>
    </subcellularLocation>
</comment>
<feature type="transmembrane region" description="Helical" evidence="7">
    <location>
        <begin position="258"/>
        <end position="276"/>
    </location>
</feature>
<feature type="transmembrane region" description="Helical" evidence="7">
    <location>
        <begin position="288"/>
        <end position="308"/>
    </location>
</feature>
<dbReference type="InterPro" id="IPR001958">
    <property type="entry name" value="Tet-R_TetA/multi-R_MdtG-like"/>
</dbReference>
<proteinExistence type="predicted"/>
<dbReference type="EMBL" id="CP159258">
    <property type="protein sequence ID" value="XCG75834.1"/>
    <property type="molecule type" value="Genomic_DNA"/>
</dbReference>
<feature type="transmembrane region" description="Helical" evidence="7">
    <location>
        <begin position="51"/>
        <end position="73"/>
    </location>
</feature>
<feature type="transmembrane region" description="Helical" evidence="7">
    <location>
        <begin position="85"/>
        <end position="103"/>
    </location>
</feature>
<keyword evidence="2" id="KW-0813">Transport</keyword>
<evidence type="ECO:0000256" key="2">
    <source>
        <dbReference type="ARBA" id="ARBA00022448"/>
    </source>
</evidence>
<feature type="transmembrane region" description="Helical" evidence="7">
    <location>
        <begin position="379"/>
        <end position="397"/>
    </location>
</feature>
<dbReference type="PANTHER" id="PTHR43414:SF1">
    <property type="entry name" value="PEPTIDE PERMEASE"/>
    <property type="match status" value="1"/>
</dbReference>
<evidence type="ECO:0000256" key="4">
    <source>
        <dbReference type="ARBA" id="ARBA00022692"/>
    </source>
</evidence>
<dbReference type="AlphaFoldDB" id="A0AAU8E6G0"/>
<feature type="transmembrane region" description="Helical" evidence="7">
    <location>
        <begin position="314"/>
        <end position="336"/>
    </location>
</feature>
<gene>
    <name evidence="9" type="ORF">ABVN21_07090</name>
</gene>
<dbReference type="PROSITE" id="PS50850">
    <property type="entry name" value="MFS"/>
    <property type="match status" value="1"/>
</dbReference>
<dbReference type="SUPFAM" id="SSF103473">
    <property type="entry name" value="MFS general substrate transporter"/>
    <property type="match status" value="1"/>
</dbReference>
<feature type="domain" description="Major facilitator superfamily (MFS) profile" evidence="8">
    <location>
        <begin position="14"/>
        <end position="402"/>
    </location>
</feature>
<keyword evidence="5 7" id="KW-1133">Transmembrane helix</keyword>
<reference evidence="9" key="1">
    <citation type="submission" date="2024-06" db="EMBL/GenBank/DDBJ databases">
        <title>The Caenorhabditis elegans bacterial microbiome influences microsporidia infection through nutrient limitation and inhibiting parasite invasion.</title>
        <authorList>
            <person name="Tamim El Jarkass H."/>
            <person name="Castelblanco S."/>
            <person name="Kaur M."/>
            <person name="Wan Y.C."/>
            <person name="Ellis A.E."/>
            <person name="Sheldon R.D."/>
            <person name="Lien E.C."/>
            <person name="Burton N.O."/>
            <person name="Wright G.D."/>
            <person name="Reinke A.W."/>
        </authorList>
    </citation>
    <scope>NUCLEOTIDE SEQUENCE</scope>
    <source>
        <strain evidence="9">MYb327</strain>
    </source>
</reference>
<dbReference type="GO" id="GO:0022857">
    <property type="term" value="F:transmembrane transporter activity"/>
    <property type="evidence" value="ECO:0007669"/>
    <property type="project" value="InterPro"/>
</dbReference>
<evidence type="ECO:0000256" key="5">
    <source>
        <dbReference type="ARBA" id="ARBA00022989"/>
    </source>
</evidence>
<feature type="transmembrane region" description="Helical" evidence="7">
    <location>
        <begin position="348"/>
        <end position="367"/>
    </location>
</feature>